<reference evidence="2" key="1">
    <citation type="submission" date="2015-01" db="EMBL/GenBank/DDBJ databases">
        <authorList>
            <person name="Manzoor Shahid"/>
            <person name="Zubair Saima"/>
        </authorList>
    </citation>
    <scope>NUCLEOTIDE SEQUENCE [LARGE SCALE GENOMIC DNA]</scope>
    <source>
        <strain evidence="2">V1</strain>
    </source>
</reference>
<name>A0A0B7GTK8_TREPH</name>
<accession>A0A0B7GTK8</accession>
<evidence type="ECO:0000313" key="1">
    <source>
        <dbReference type="EMBL" id="CEM61974.1"/>
    </source>
</evidence>
<evidence type="ECO:0000313" key="2">
    <source>
        <dbReference type="Proteomes" id="UP000042527"/>
    </source>
</evidence>
<sequence>MELSNGEQFTIVMLNPVSFTNTFALKHPAAWNHRHALIFSILD</sequence>
<protein>
    <submittedName>
        <fullName evidence="1">Uncharacterized protein</fullName>
    </submittedName>
</protein>
<dbReference type="Proteomes" id="UP000042527">
    <property type="component" value="Unassembled WGS sequence"/>
</dbReference>
<dbReference type="EMBL" id="CDNC01000017">
    <property type="protein sequence ID" value="CEM61974.1"/>
    <property type="molecule type" value="Genomic_DNA"/>
</dbReference>
<proteinExistence type="predicted"/>
<keyword evidence="2" id="KW-1185">Reference proteome</keyword>
<dbReference type="AlphaFoldDB" id="A0A0B7GTK8"/>
<gene>
    <name evidence="1" type="ORF">TPHV1_240024</name>
</gene>
<organism evidence="1 2">
    <name type="scientific">Treponema phagedenis</name>
    <dbReference type="NCBI Taxonomy" id="162"/>
    <lineage>
        <taxon>Bacteria</taxon>
        <taxon>Pseudomonadati</taxon>
        <taxon>Spirochaetota</taxon>
        <taxon>Spirochaetia</taxon>
        <taxon>Spirochaetales</taxon>
        <taxon>Treponemataceae</taxon>
        <taxon>Treponema</taxon>
    </lineage>
</organism>